<reference evidence="1 2" key="1">
    <citation type="journal article" date="2019" name="Environ. Microbiol.">
        <title>Species interactions and distinct microbial communities in high Arctic permafrost affected cryosols are associated with the CH4 and CO2 gas fluxes.</title>
        <authorList>
            <person name="Altshuler I."/>
            <person name="Hamel J."/>
            <person name="Turney S."/>
            <person name="Magnuson E."/>
            <person name="Levesque R."/>
            <person name="Greer C."/>
            <person name="Whyte L.G."/>
        </authorList>
    </citation>
    <scope>NUCLEOTIDE SEQUENCE [LARGE SCALE GENOMIC DNA]</scope>
    <source>
        <strain evidence="1 2">S13Y</strain>
    </source>
</reference>
<evidence type="ECO:0008006" key="3">
    <source>
        <dbReference type="Google" id="ProtNLM"/>
    </source>
</evidence>
<dbReference type="Pfam" id="PF20901">
    <property type="entry name" value="Sf6_terminase"/>
    <property type="match status" value="1"/>
</dbReference>
<dbReference type="AlphaFoldDB" id="A0A502C676"/>
<organism evidence="1 2">
    <name type="scientific">Rhodanobacter glycinis</name>
    <dbReference type="NCBI Taxonomy" id="582702"/>
    <lineage>
        <taxon>Bacteria</taxon>
        <taxon>Pseudomonadati</taxon>
        <taxon>Pseudomonadota</taxon>
        <taxon>Gammaproteobacteria</taxon>
        <taxon>Lysobacterales</taxon>
        <taxon>Rhodanobacteraceae</taxon>
        <taxon>Rhodanobacter</taxon>
    </lineage>
</organism>
<protein>
    <recommendedName>
        <fullName evidence="3">Terminase</fullName>
    </recommendedName>
</protein>
<dbReference type="EMBL" id="RCZO01000006">
    <property type="protein sequence ID" value="TPG08313.1"/>
    <property type="molecule type" value="Genomic_DNA"/>
</dbReference>
<sequence>MAKPGAKPKYDRAAYVPKICLRLATGKEPMTVICRELDVPVRTVNQWRKEDAEIALQFDEARDMGYDAIAADCLEIADDGSRDYMTLADGREVPDHDHISRSKLRIETRLKLLAKWDPRRYGDKVQLANHEGGELPAPQFIIQPVAMKTAE</sequence>
<dbReference type="Gene3D" id="1.10.10.60">
    <property type="entry name" value="Homeodomain-like"/>
    <property type="match status" value="1"/>
</dbReference>
<keyword evidence="2" id="KW-1185">Reference proteome</keyword>
<gene>
    <name evidence="1" type="ORF">EAH88_11815</name>
</gene>
<evidence type="ECO:0000313" key="2">
    <source>
        <dbReference type="Proteomes" id="UP000319486"/>
    </source>
</evidence>
<comment type="caution">
    <text evidence="1">The sequence shown here is derived from an EMBL/GenBank/DDBJ whole genome shotgun (WGS) entry which is preliminary data.</text>
</comment>
<dbReference type="Proteomes" id="UP000319486">
    <property type="component" value="Unassembled WGS sequence"/>
</dbReference>
<name>A0A502C676_9GAMM</name>
<evidence type="ECO:0000313" key="1">
    <source>
        <dbReference type="EMBL" id="TPG08313.1"/>
    </source>
</evidence>
<dbReference type="InterPro" id="IPR048683">
    <property type="entry name" value="Sf6_terminase"/>
</dbReference>
<dbReference type="RefSeq" id="WP_140652864.1">
    <property type="nucleotide sequence ID" value="NZ_RCZO01000006.1"/>
</dbReference>
<proteinExistence type="predicted"/>
<accession>A0A502C676</accession>